<dbReference type="AlphaFoldDB" id="A0A0B7BKI8"/>
<accession>A0A0B7BKI8</accession>
<reference evidence="1" key="1">
    <citation type="submission" date="2014-12" db="EMBL/GenBank/DDBJ databases">
        <title>Insight into the proteome of Arion vulgaris.</title>
        <authorList>
            <person name="Aradska J."/>
            <person name="Bulat T."/>
            <person name="Smidak R."/>
            <person name="Sarate P."/>
            <person name="Gangsoo J."/>
            <person name="Sialana F."/>
            <person name="Bilban M."/>
            <person name="Lubec G."/>
        </authorList>
    </citation>
    <scope>NUCLEOTIDE SEQUENCE</scope>
    <source>
        <tissue evidence="1">Skin</tissue>
    </source>
</reference>
<name>A0A0B7BKI8_9EUPU</name>
<sequence length="80" mass="9159">MEIITADKEHMDEIVRILVIAMEKMNVSLVLEDVLLGVLLDLKERIVIHRVSLDLTAKDVQGNVVHIVHRKEIVIDHVIM</sequence>
<gene>
    <name evidence="1" type="primary">ORF197547</name>
</gene>
<dbReference type="EMBL" id="HACG01046984">
    <property type="protein sequence ID" value="CEK93849.1"/>
    <property type="molecule type" value="Transcribed_RNA"/>
</dbReference>
<evidence type="ECO:0000313" key="1">
    <source>
        <dbReference type="EMBL" id="CEK93849.1"/>
    </source>
</evidence>
<protein>
    <submittedName>
        <fullName evidence="1">Uncharacterized protein</fullName>
    </submittedName>
</protein>
<organism evidence="1">
    <name type="scientific">Arion vulgaris</name>
    <dbReference type="NCBI Taxonomy" id="1028688"/>
    <lineage>
        <taxon>Eukaryota</taxon>
        <taxon>Metazoa</taxon>
        <taxon>Spiralia</taxon>
        <taxon>Lophotrochozoa</taxon>
        <taxon>Mollusca</taxon>
        <taxon>Gastropoda</taxon>
        <taxon>Heterobranchia</taxon>
        <taxon>Euthyneura</taxon>
        <taxon>Panpulmonata</taxon>
        <taxon>Eupulmonata</taxon>
        <taxon>Stylommatophora</taxon>
        <taxon>Helicina</taxon>
        <taxon>Arionoidea</taxon>
        <taxon>Arionidae</taxon>
        <taxon>Arion</taxon>
    </lineage>
</organism>
<proteinExistence type="predicted"/>